<reference evidence="1" key="1">
    <citation type="submission" date="2021-10" db="EMBL/GenBank/DDBJ databases">
        <title>Melipona bicolor Genome sequencing and assembly.</title>
        <authorList>
            <person name="Araujo N.S."/>
            <person name="Arias M.C."/>
        </authorList>
    </citation>
    <scope>NUCLEOTIDE SEQUENCE</scope>
    <source>
        <strain evidence="1">USP_2M_L1-L4_2017</strain>
        <tissue evidence="1">Whole body</tissue>
    </source>
</reference>
<name>A0AA40FM90_9HYME</name>
<organism evidence="1 2">
    <name type="scientific">Melipona bicolor</name>
    <dbReference type="NCBI Taxonomy" id="60889"/>
    <lineage>
        <taxon>Eukaryota</taxon>
        <taxon>Metazoa</taxon>
        <taxon>Ecdysozoa</taxon>
        <taxon>Arthropoda</taxon>
        <taxon>Hexapoda</taxon>
        <taxon>Insecta</taxon>
        <taxon>Pterygota</taxon>
        <taxon>Neoptera</taxon>
        <taxon>Endopterygota</taxon>
        <taxon>Hymenoptera</taxon>
        <taxon>Apocrita</taxon>
        <taxon>Aculeata</taxon>
        <taxon>Apoidea</taxon>
        <taxon>Anthophila</taxon>
        <taxon>Apidae</taxon>
        <taxon>Melipona</taxon>
    </lineage>
</organism>
<evidence type="ECO:0000313" key="2">
    <source>
        <dbReference type="Proteomes" id="UP001177670"/>
    </source>
</evidence>
<accession>A0AA40FM90</accession>
<dbReference type="EMBL" id="JAHYIQ010000026">
    <property type="protein sequence ID" value="KAK1121488.1"/>
    <property type="molecule type" value="Genomic_DNA"/>
</dbReference>
<dbReference type="AlphaFoldDB" id="A0AA40FM90"/>
<keyword evidence="2" id="KW-1185">Reference proteome</keyword>
<gene>
    <name evidence="1" type="ORF">K0M31_010291</name>
</gene>
<proteinExistence type="predicted"/>
<dbReference type="Proteomes" id="UP001177670">
    <property type="component" value="Unassembled WGS sequence"/>
</dbReference>
<evidence type="ECO:0000313" key="1">
    <source>
        <dbReference type="EMBL" id="KAK1121488.1"/>
    </source>
</evidence>
<sequence>MPLCVLGERVGCRSYDVDWRGGLKPEEKGAARKNGKRKRAGLEEKTIGERSLGKISFGFFLEIFTQTTTIVGTLQESVKPKE</sequence>
<comment type="caution">
    <text evidence="1">The sequence shown here is derived from an EMBL/GenBank/DDBJ whole genome shotgun (WGS) entry which is preliminary data.</text>
</comment>
<protein>
    <submittedName>
        <fullName evidence="1">Uncharacterized protein</fullName>
    </submittedName>
</protein>